<comment type="caution">
    <text evidence="1">The sequence shown here is derived from an EMBL/GenBank/DDBJ whole genome shotgun (WGS) entry which is preliminary data.</text>
</comment>
<gene>
    <name evidence="1" type="ORF">HY768_00315</name>
</gene>
<sequence length="80" mass="9257">MQQKRENKITAKLGLQLLYKSPSKFEFDKLIKVERIPSWIDPIKFGLFTVESKNDHLNDIINDGCFLKGNADKAFPLIFT</sequence>
<dbReference type="Proteomes" id="UP000736328">
    <property type="component" value="Unassembled WGS sequence"/>
</dbReference>
<organism evidence="1 2">
    <name type="scientific">candidate division TA06 bacterium</name>
    <dbReference type="NCBI Taxonomy" id="2250710"/>
    <lineage>
        <taxon>Bacteria</taxon>
        <taxon>Bacteria division TA06</taxon>
    </lineage>
</organism>
<protein>
    <submittedName>
        <fullName evidence="1">Uncharacterized protein</fullName>
    </submittedName>
</protein>
<evidence type="ECO:0000313" key="2">
    <source>
        <dbReference type="Proteomes" id="UP000736328"/>
    </source>
</evidence>
<proteinExistence type="predicted"/>
<dbReference type="AlphaFoldDB" id="A0A933I994"/>
<evidence type="ECO:0000313" key="1">
    <source>
        <dbReference type="EMBL" id="MBI4725667.1"/>
    </source>
</evidence>
<reference evidence="1" key="1">
    <citation type="submission" date="2020-07" db="EMBL/GenBank/DDBJ databases">
        <title>Huge and variable diversity of episymbiotic CPR bacteria and DPANN archaea in groundwater ecosystems.</title>
        <authorList>
            <person name="He C.Y."/>
            <person name="Keren R."/>
            <person name="Whittaker M."/>
            <person name="Farag I.F."/>
            <person name="Doudna J."/>
            <person name="Cate J.H.D."/>
            <person name="Banfield J.F."/>
        </authorList>
    </citation>
    <scope>NUCLEOTIDE SEQUENCE</scope>
    <source>
        <strain evidence="1">NC_groundwater_1520_Pr4_B-0.1um_53_5</strain>
    </source>
</reference>
<name>A0A933I994_UNCT6</name>
<dbReference type="EMBL" id="JACQXR010000004">
    <property type="protein sequence ID" value="MBI4725667.1"/>
    <property type="molecule type" value="Genomic_DNA"/>
</dbReference>
<accession>A0A933I994</accession>